<reference evidence="1 2" key="1">
    <citation type="submission" date="2019-03" db="EMBL/GenBank/DDBJ databases">
        <title>Draft Genome Sequence of Massilia arenosa sp. nov., a Novel Massilia Species Isolated from a Sandy-loam Maize Soil.</title>
        <authorList>
            <person name="Raths R."/>
            <person name="Peta V."/>
            <person name="Bucking H."/>
        </authorList>
    </citation>
    <scope>NUCLEOTIDE SEQUENCE [LARGE SCALE GENOMIC DNA]</scope>
    <source>
        <strain evidence="1 2">MC02</strain>
    </source>
</reference>
<dbReference type="Proteomes" id="UP000298438">
    <property type="component" value="Unassembled WGS sequence"/>
</dbReference>
<dbReference type="PANTHER" id="PTHR33835">
    <property type="entry name" value="YALI0C07656P"/>
    <property type="match status" value="1"/>
</dbReference>
<protein>
    <submittedName>
        <fullName evidence="1">DUF4336 domain-containing protein</fullName>
    </submittedName>
</protein>
<proteinExistence type="predicted"/>
<keyword evidence="2" id="KW-1185">Reference proteome</keyword>
<dbReference type="AlphaFoldDB" id="A0A4Y9SPU0"/>
<dbReference type="EMBL" id="SPVF01000072">
    <property type="protein sequence ID" value="TFW25782.1"/>
    <property type="molecule type" value="Genomic_DNA"/>
</dbReference>
<evidence type="ECO:0000313" key="1">
    <source>
        <dbReference type="EMBL" id="TFW25782.1"/>
    </source>
</evidence>
<dbReference type="RefSeq" id="WP_135206100.1">
    <property type="nucleotide sequence ID" value="NZ_SPVF01000072.1"/>
</dbReference>
<dbReference type="SUPFAM" id="SSF56281">
    <property type="entry name" value="Metallo-hydrolase/oxidoreductase"/>
    <property type="match status" value="1"/>
</dbReference>
<comment type="caution">
    <text evidence="1">The sequence shown here is derived from an EMBL/GenBank/DDBJ whole genome shotgun (WGS) entry which is preliminary data.</text>
</comment>
<accession>A0A4Y9SPU0</accession>
<dbReference type="InterPro" id="IPR025638">
    <property type="entry name" value="DUF4336"/>
</dbReference>
<organism evidence="1 2">
    <name type="scientific">Zemynaea arenosa</name>
    <dbReference type="NCBI Taxonomy" id="2561931"/>
    <lineage>
        <taxon>Bacteria</taxon>
        <taxon>Pseudomonadati</taxon>
        <taxon>Pseudomonadota</taxon>
        <taxon>Betaproteobacteria</taxon>
        <taxon>Burkholderiales</taxon>
        <taxon>Oxalobacteraceae</taxon>
        <taxon>Telluria group</taxon>
        <taxon>Zemynaea</taxon>
    </lineage>
</organism>
<dbReference type="Pfam" id="PF14234">
    <property type="entry name" value="DUF4336"/>
    <property type="match status" value="1"/>
</dbReference>
<dbReference type="PANTHER" id="PTHR33835:SF1">
    <property type="entry name" value="METALLO-BETA-LACTAMASE DOMAIN-CONTAINING PROTEIN"/>
    <property type="match status" value="1"/>
</dbReference>
<dbReference type="OrthoDB" id="450111at2"/>
<name>A0A4Y9SPU0_9BURK</name>
<evidence type="ECO:0000313" key="2">
    <source>
        <dbReference type="Proteomes" id="UP000298438"/>
    </source>
</evidence>
<dbReference type="InterPro" id="IPR036866">
    <property type="entry name" value="RibonucZ/Hydroxyglut_hydro"/>
</dbReference>
<gene>
    <name evidence="1" type="ORF">E4L96_04860</name>
</gene>
<sequence>MLIQIAPDLWHMQRGFKAAGLPVSSRMTVVRLGNGRLWLHSPIKFGDDVRNQLRQLGEVAYLVAPNRYHHMYIGHALRAFPDAAVYGAPGLAEKRPDLTSLRTLGDTVEPEWAAELDQVAVQGIPIANEVVWFHKPSATLIATDLLQCWCGDLDWKAGAYARLTGVRNHLDVPRTVRLATRDRAAAAASARAILAWPFIRVITAHNAIVEQDAHAAAARALARFGA</sequence>